<sequence>GKKNNKKRNNRNKQKTAAAKTITADPKLIAESSTKESIRQSKSTNSDNDKIKQELIDDDEQIIKLDKESTIIEPVAAIIDNDKQELNSSDNNNNNNCNDNKMNGIKSYGSNHMNGVCSIAGESIKCKICSKHVYHMEQIKAVKSIFHKSCFRCIDCNKQLNMDSYSSHEGQIYCKLHFKQLFQPKPNFNNHNITNGSNGIDIIIEQQHPSTLKLNDSCK</sequence>
<dbReference type="SUPFAM" id="SSF57716">
    <property type="entry name" value="Glucocorticoid receptor-like (DNA-binding domain)"/>
    <property type="match status" value="2"/>
</dbReference>
<dbReference type="GO" id="GO:0046872">
    <property type="term" value="F:metal ion binding"/>
    <property type="evidence" value="ECO:0007669"/>
    <property type="project" value="UniProtKB-KW"/>
</dbReference>
<name>A0A1Y3B4V4_EURMA</name>
<evidence type="ECO:0000256" key="1">
    <source>
        <dbReference type="ARBA" id="ARBA00022723"/>
    </source>
</evidence>
<protein>
    <submittedName>
        <fullName evidence="7">LIM domain containing protein</fullName>
    </submittedName>
</protein>
<dbReference type="PROSITE" id="PS50023">
    <property type="entry name" value="LIM_DOMAIN_2"/>
    <property type="match status" value="1"/>
</dbReference>
<comment type="caution">
    <text evidence="7">The sequence shown here is derived from an EMBL/GenBank/DDBJ whole genome shotgun (WGS) entry which is preliminary data.</text>
</comment>
<keyword evidence="1 4" id="KW-0479">Metal-binding</keyword>
<evidence type="ECO:0000313" key="7">
    <source>
        <dbReference type="EMBL" id="OTF74988.1"/>
    </source>
</evidence>
<accession>A0A1Y3B4V4</accession>
<evidence type="ECO:0000256" key="4">
    <source>
        <dbReference type="PROSITE-ProRule" id="PRU00125"/>
    </source>
</evidence>
<keyword evidence="8" id="KW-1185">Reference proteome</keyword>
<keyword evidence="2 4" id="KW-0862">Zinc</keyword>
<dbReference type="Gene3D" id="2.10.110.10">
    <property type="entry name" value="Cysteine Rich Protein"/>
    <property type="match status" value="1"/>
</dbReference>
<keyword evidence="3 4" id="KW-0440">LIM domain</keyword>
<evidence type="ECO:0000313" key="8">
    <source>
        <dbReference type="Proteomes" id="UP000194236"/>
    </source>
</evidence>
<feature type="compositionally biased region" description="Basic residues" evidence="5">
    <location>
        <begin position="1"/>
        <end position="14"/>
    </location>
</feature>
<dbReference type="EMBL" id="MUJZ01044264">
    <property type="protein sequence ID" value="OTF74988.1"/>
    <property type="molecule type" value="Genomic_DNA"/>
</dbReference>
<dbReference type="SMART" id="SM00132">
    <property type="entry name" value="LIM"/>
    <property type="match status" value="1"/>
</dbReference>
<dbReference type="AlphaFoldDB" id="A0A1Y3B4V4"/>
<dbReference type="FunFam" id="2.10.110.10:FF:000002">
    <property type="entry name" value="LIM domain and actin-binding 1"/>
    <property type="match status" value="1"/>
</dbReference>
<proteinExistence type="predicted"/>
<feature type="non-terminal residue" evidence="7">
    <location>
        <position position="1"/>
    </location>
</feature>
<evidence type="ECO:0000256" key="3">
    <source>
        <dbReference type="ARBA" id="ARBA00023038"/>
    </source>
</evidence>
<organism evidence="7 8">
    <name type="scientific">Euroglyphus maynei</name>
    <name type="common">Mayne's house dust mite</name>
    <dbReference type="NCBI Taxonomy" id="6958"/>
    <lineage>
        <taxon>Eukaryota</taxon>
        <taxon>Metazoa</taxon>
        <taxon>Ecdysozoa</taxon>
        <taxon>Arthropoda</taxon>
        <taxon>Chelicerata</taxon>
        <taxon>Arachnida</taxon>
        <taxon>Acari</taxon>
        <taxon>Acariformes</taxon>
        <taxon>Sarcoptiformes</taxon>
        <taxon>Astigmata</taxon>
        <taxon>Psoroptidia</taxon>
        <taxon>Analgoidea</taxon>
        <taxon>Pyroglyphidae</taxon>
        <taxon>Pyroglyphinae</taxon>
        <taxon>Euroglyphus</taxon>
    </lineage>
</organism>
<dbReference type="Pfam" id="PF00412">
    <property type="entry name" value="LIM"/>
    <property type="match status" value="1"/>
</dbReference>
<reference evidence="7 8" key="1">
    <citation type="submission" date="2017-03" db="EMBL/GenBank/DDBJ databases">
        <title>Genome Survey of Euroglyphus maynei.</title>
        <authorList>
            <person name="Arlian L.G."/>
            <person name="Morgan M.S."/>
            <person name="Rider S.D."/>
        </authorList>
    </citation>
    <scope>NUCLEOTIDE SEQUENCE [LARGE SCALE GENOMIC DNA]</scope>
    <source>
        <strain evidence="7">Arlian Lab</strain>
        <tissue evidence="7">Whole body</tissue>
    </source>
</reference>
<dbReference type="PANTHER" id="PTHR24206">
    <property type="entry name" value="OS06G0237300 PROTEIN"/>
    <property type="match status" value="1"/>
</dbReference>
<dbReference type="PROSITE" id="PS00478">
    <property type="entry name" value="LIM_DOMAIN_1"/>
    <property type="match status" value="1"/>
</dbReference>
<feature type="compositionally biased region" description="Low complexity" evidence="5">
    <location>
        <begin position="15"/>
        <end position="24"/>
    </location>
</feature>
<feature type="domain" description="LIM zinc-binding" evidence="6">
    <location>
        <begin position="124"/>
        <end position="184"/>
    </location>
</feature>
<evidence type="ECO:0000259" key="6">
    <source>
        <dbReference type="PROSITE" id="PS50023"/>
    </source>
</evidence>
<dbReference type="InterPro" id="IPR001781">
    <property type="entry name" value="Znf_LIM"/>
</dbReference>
<dbReference type="Proteomes" id="UP000194236">
    <property type="component" value="Unassembled WGS sequence"/>
</dbReference>
<evidence type="ECO:0000256" key="5">
    <source>
        <dbReference type="SAM" id="MobiDB-lite"/>
    </source>
</evidence>
<feature type="region of interest" description="Disordered" evidence="5">
    <location>
        <begin position="1"/>
        <end position="52"/>
    </location>
</feature>
<dbReference type="OrthoDB" id="25654at2759"/>
<evidence type="ECO:0000256" key="2">
    <source>
        <dbReference type="ARBA" id="ARBA00022833"/>
    </source>
</evidence>
<gene>
    <name evidence="7" type="ORF">BLA29_006962</name>
</gene>